<keyword evidence="4" id="KW-1185">Reference proteome</keyword>
<evidence type="ECO:0000256" key="1">
    <source>
        <dbReference type="SAM" id="MobiDB-lite"/>
    </source>
</evidence>
<evidence type="ECO:0000313" key="4">
    <source>
        <dbReference type="Proteomes" id="UP001551482"/>
    </source>
</evidence>
<keyword evidence="2" id="KW-0732">Signal</keyword>
<evidence type="ECO:0008006" key="5">
    <source>
        <dbReference type="Google" id="ProtNLM"/>
    </source>
</evidence>
<sequence>MSTQARTPRLPRPVRRAPSARALAAGVAAAALLSACGVEGKAKAQPVPAEVCSGLLNTDEVTALLPKGKPTVRDEQRPIFKYPLQRCEVTVDGVSFVGSAYLPNMAGSELVQLAGSTGSVASPFVGDNFNGMAGPDDVWITTECTLGITDDAGRAVKAPVVVRGRIVGDPAADRREQLGAVTQKLAAGVYDASRCGQTAPANPAPIAPAPPRVPLTDAPICEVLPPSALGAAAAGDQRGRWTAARTPGREGYVQTCDLYLDGVRALSFTVAHGYIAPSAEIPGERPRLSQRLPVPPDSTPAPPKDTKVTTATPPGTVVGAVDGTGRKKDVATGQETGCRVAYRMSRHDGPGLPADAAKVPVEAAFRAFVAGASVLDYTCPVTPDAEWTFA</sequence>
<feature type="compositionally biased region" description="Pro residues" evidence="1">
    <location>
        <begin position="293"/>
        <end position="303"/>
    </location>
</feature>
<dbReference type="Proteomes" id="UP001551482">
    <property type="component" value="Unassembled WGS sequence"/>
</dbReference>
<feature type="chain" id="PRO_5046357557" description="DUF3558 domain-containing protein" evidence="2">
    <location>
        <begin position="31"/>
        <end position="390"/>
    </location>
</feature>
<dbReference type="EMBL" id="JBEZFP010000003">
    <property type="protein sequence ID" value="MEU8132307.1"/>
    <property type="molecule type" value="Genomic_DNA"/>
</dbReference>
<reference evidence="3 4" key="1">
    <citation type="submission" date="2024-06" db="EMBL/GenBank/DDBJ databases">
        <title>The Natural Products Discovery Center: Release of the First 8490 Sequenced Strains for Exploring Actinobacteria Biosynthetic Diversity.</title>
        <authorList>
            <person name="Kalkreuter E."/>
            <person name="Kautsar S.A."/>
            <person name="Yang D."/>
            <person name="Bader C.D."/>
            <person name="Teijaro C.N."/>
            <person name="Fluegel L."/>
            <person name="Davis C.M."/>
            <person name="Simpson J.R."/>
            <person name="Lauterbach L."/>
            <person name="Steele A.D."/>
            <person name="Gui C."/>
            <person name="Meng S."/>
            <person name="Li G."/>
            <person name="Viehrig K."/>
            <person name="Ye F."/>
            <person name="Su P."/>
            <person name="Kiefer A.F."/>
            <person name="Nichols A."/>
            <person name="Cepeda A.J."/>
            <person name="Yan W."/>
            <person name="Fan B."/>
            <person name="Jiang Y."/>
            <person name="Adhikari A."/>
            <person name="Zheng C.-J."/>
            <person name="Schuster L."/>
            <person name="Cowan T.M."/>
            <person name="Smanski M.J."/>
            <person name="Chevrette M.G."/>
            <person name="De Carvalho L.P.S."/>
            <person name="Shen B."/>
        </authorList>
    </citation>
    <scope>NUCLEOTIDE SEQUENCE [LARGE SCALE GENOMIC DNA]</scope>
    <source>
        <strain evidence="3 4">NPDC048946</strain>
    </source>
</reference>
<organism evidence="3 4">
    <name type="scientific">Streptodolium elevatio</name>
    <dbReference type="NCBI Taxonomy" id="3157996"/>
    <lineage>
        <taxon>Bacteria</taxon>
        <taxon>Bacillati</taxon>
        <taxon>Actinomycetota</taxon>
        <taxon>Actinomycetes</taxon>
        <taxon>Kitasatosporales</taxon>
        <taxon>Streptomycetaceae</taxon>
        <taxon>Streptodolium</taxon>
    </lineage>
</organism>
<proteinExistence type="predicted"/>
<feature type="region of interest" description="Disordered" evidence="1">
    <location>
        <begin position="280"/>
        <end position="315"/>
    </location>
</feature>
<gene>
    <name evidence="3" type="ORF">AB0C36_02235</name>
</gene>
<evidence type="ECO:0000256" key="2">
    <source>
        <dbReference type="SAM" id="SignalP"/>
    </source>
</evidence>
<dbReference type="RefSeq" id="WP_358347909.1">
    <property type="nucleotide sequence ID" value="NZ_JBEZFP010000003.1"/>
</dbReference>
<feature type="signal peptide" evidence="2">
    <location>
        <begin position="1"/>
        <end position="30"/>
    </location>
</feature>
<comment type="caution">
    <text evidence="3">The sequence shown here is derived from an EMBL/GenBank/DDBJ whole genome shotgun (WGS) entry which is preliminary data.</text>
</comment>
<accession>A0ABV3DAS3</accession>
<name>A0ABV3DAS3_9ACTN</name>
<protein>
    <recommendedName>
        <fullName evidence="5">DUF3558 domain-containing protein</fullName>
    </recommendedName>
</protein>
<evidence type="ECO:0000313" key="3">
    <source>
        <dbReference type="EMBL" id="MEU8132307.1"/>
    </source>
</evidence>